<evidence type="ECO:0000313" key="2">
    <source>
        <dbReference type="EMBL" id="KTB31736.1"/>
    </source>
</evidence>
<reference evidence="2 3" key="1">
    <citation type="submission" date="2015-12" db="EMBL/GenBank/DDBJ databases">
        <title>Draft genome sequence of Moniliophthora roreri, the causal agent of frosty pod rot of cacao.</title>
        <authorList>
            <person name="Aime M.C."/>
            <person name="Diaz-Valderrama J.R."/>
            <person name="Kijpornyongpan T."/>
            <person name="Phillips-Mora W."/>
        </authorList>
    </citation>
    <scope>NUCLEOTIDE SEQUENCE [LARGE SCALE GENOMIC DNA]</scope>
    <source>
        <strain evidence="2 3">MCA 2952</strain>
    </source>
</reference>
<feature type="compositionally biased region" description="Low complexity" evidence="1">
    <location>
        <begin position="62"/>
        <end position="79"/>
    </location>
</feature>
<dbReference type="EMBL" id="LATX01002300">
    <property type="protein sequence ID" value="KTB31736.1"/>
    <property type="molecule type" value="Genomic_DNA"/>
</dbReference>
<evidence type="ECO:0000256" key="1">
    <source>
        <dbReference type="SAM" id="MobiDB-lite"/>
    </source>
</evidence>
<evidence type="ECO:0000313" key="3">
    <source>
        <dbReference type="Proteomes" id="UP000054988"/>
    </source>
</evidence>
<protein>
    <submittedName>
        <fullName evidence="2">Uncharacterized protein</fullName>
    </submittedName>
</protein>
<dbReference type="AlphaFoldDB" id="A0A0W0F602"/>
<dbReference type="Proteomes" id="UP000054988">
    <property type="component" value="Unassembled WGS sequence"/>
</dbReference>
<feature type="region of interest" description="Disordered" evidence="1">
    <location>
        <begin position="52"/>
        <end position="79"/>
    </location>
</feature>
<gene>
    <name evidence="2" type="ORF">WG66_15702</name>
</gene>
<name>A0A0W0F602_MONRR</name>
<comment type="caution">
    <text evidence="2">The sequence shown here is derived from an EMBL/GenBank/DDBJ whole genome shotgun (WGS) entry which is preliminary data.</text>
</comment>
<accession>A0A0W0F602</accession>
<sequence>MPRYNTTLQDVVRRDRIAGIFKTDLDTFERFQHEEPVFRASKTYRALTGAFESDVSDEEAYSESSESSSTSASTSSHSVILETEEEIEKVLDEFIATYQDSDIYVSFTKEHLQKEVHESVKKKSDPRKRARRVTPEYLLKAMLQVKHGDEVPLKVDVKD</sequence>
<organism evidence="2 3">
    <name type="scientific">Moniliophthora roreri</name>
    <name type="common">Frosty pod rot fungus</name>
    <name type="synonym">Monilia roreri</name>
    <dbReference type="NCBI Taxonomy" id="221103"/>
    <lineage>
        <taxon>Eukaryota</taxon>
        <taxon>Fungi</taxon>
        <taxon>Dikarya</taxon>
        <taxon>Basidiomycota</taxon>
        <taxon>Agaricomycotina</taxon>
        <taxon>Agaricomycetes</taxon>
        <taxon>Agaricomycetidae</taxon>
        <taxon>Agaricales</taxon>
        <taxon>Marasmiineae</taxon>
        <taxon>Marasmiaceae</taxon>
        <taxon>Moniliophthora</taxon>
    </lineage>
</organism>
<proteinExistence type="predicted"/>